<protein>
    <submittedName>
        <fullName evidence="1">Uncharacterized protein</fullName>
    </submittedName>
</protein>
<sequence>MLSGGEATPAVMENRTEGIRQLMLNELGEFGEKHYPKIALRVRYAQDAQGLWYARGDVMAVLSAMQGETIARQKVGSITKMFEGLLPGSLGSRRSSLN</sequence>
<reference evidence="1" key="2">
    <citation type="submission" date="2020-09" db="EMBL/GenBank/DDBJ databases">
        <authorList>
            <person name="Sun Q."/>
            <person name="Zhou Y."/>
        </authorList>
    </citation>
    <scope>NUCLEOTIDE SEQUENCE</scope>
    <source>
        <strain evidence="1">CGMCC 1.15322</strain>
    </source>
</reference>
<dbReference type="Proteomes" id="UP000620596">
    <property type="component" value="Unassembled WGS sequence"/>
</dbReference>
<keyword evidence="2" id="KW-1185">Reference proteome</keyword>
<dbReference type="AlphaFoldDB" id="A0A916SS41"/>
<evidence type="ECO:0000313" key="1">
    <source>
        <dbReference type="EMBL" id="GGB13658.1"/>
    </source>
</evidence>
<name>A0A916SS41_9BURK</name>
<comment type="caution">
    <text evidence="1">The sequence shown here is derived from an EMBL/GenBank/DDBJ whole genome shotgun (WGS) entry which is preliminary data.</text>
</comment>
<proteinExistence type="predicted"/>
<gene>
    <name evidence="1" type="ORF">GCM10011496_38270</name>
</gene>
<dbReference type="EMBL" id="BMIG01000021">
    <property type="protein sequence ID" value="GGB13658.1"/>
    <property type="molecule type" value="Genomic_DNA"/>
</dbReference>
<evidence type="ECO:0000313" key="2">
    <source>
        <dbReference type="Proteomes" id="UP000620596"/>
    </source>
</evidence>
<reference evidence="1" key="1">
    <citation type="journal article" date="2014" name="Int. J. Syst. Evol. Microbiol.">
        <title>Complete genome sequence of Corynebacterium casei LMG S-19264T (=DSM 44701T), isolated from a smear-ripened cheese.</title>
        <authorList>
            <consortium name="US DOE Joint Genome Institute (JGI-PGF)"/>
            <person name="Walter F."/>
            <person name="Albersmeier A."/>
            <person name="Kalinowski J."/>
            <person name="Ruckert C."/>
        </authorList>
    </citation>
    <scope>NUCLEOTIDE SEQUENCE</scope>
    <source>
        <strain evidence="1">CGMCC 1.15322</strain>
    </source>
</reference>
<organism evidence="1 2">
    <name type="scientific">Polaromonas eurypsychrophila</name>
    <dbReference type="NCBI Taxonomy" id="1614635"/>
    <lineage>
        <taxon>Bacteria</taxon>
        <taxon>Pseudomonadati</taxon>
        <taxon>Pseudomonadota</taxon>
        <taxon>Betaproteobacteria</taxon>
        <taxon>Burkholderiales</taxon>
        <taxon>Comamonadaceae</taxon>
        <taxon>Polaromonas</taxon>
    </lineage>
</organism>
<accession>A0A916SS41</accession>